<evidence type="ECO:0000259" key="1">
    <source>
        <dbReference type="Pfam" id="PF00534"/>
    </source>
</evidence>
<dbReference type="Proteomes" id="UP000697710">
    <property type="component" value="Unassembled WGS sequence"/>
</dbReference>
<comment type="caution">
    <text evidence="3">The sequence shown here is derived from an EMBL/GenBank/DDBJ whole genome shotgun (WGS) entry which is preliminary data.</text>
</comment>
<gene>
    <name evidence="3" type="ORF">KC729_07950</name>
</gene>
<name>A0A956RP86_UNCEI</name>
<dbReference type="AlphaFoldDB" id="A0A956RP86"/>
<dbReference type="Gene3D" id="3.40.50.2000">
    <property type="entry name" value="Glycogen Phosphorylase B"/>
    <property type="match status" value="2"/>
</dbReference>
<dbReference type="Pfam" id="PF00534">
    <property type="entry name" value="Glycos_transf_1"/>
    <property type="match status" value="1"/>
</dbReference>
<evidence type="ECO:0000259" key="2">
    <source>
        <dbReference type="Pfam" id="PF13439"/>
    </source>
</evidence>
<organism evidence="3 4">
    <name type="scientific">Eiseniibacteriota bacterium</name>
    <dbReference type="NCBI Taxonomy" id="2212470"/>
    <lineage>
        <taxon>Bacteria</taxon>
        <taxon>Candidatus Eiseniibacteriota</taxon>
    </lineage>
</organism>
<reference evidence="3" key="1">
    <citation type="submission" date="2020-04" db="EMBL/GenBank/DDBJ databases">
        <authorList>
            <person name="Zhang T."/>
        </authorList>
    </citation>
    <scope>NUCLEOTIDE SEQUENCE</scope>
    <source>
        <strain evidence="3">HKST-UBA01</strain>
    </source>
</reference>
<dbReference type="SUPFAM" id="SSF53756">
    <property type="entry name" value="UDP-Glycosyltransferase/glycogen phosphorylase"/>
    <property type="match status" value="1"/>
</dbReference>
<dbReference type="InterPro" id="IPR028098">
    <property type="entry name" value="Glyco_trans_4-like_N"/>
</dbReference>
<feature type="domain" description="Glycosyl transferase family 1" evidence="1">
    <location>
        <begin position="178"/>
        <end position="344"/>
    </location>
</feature>
<evidence type="ECO:0000313" key="3">
    <source>
        <dbReference type="EMBL" id="MCA9727600.1"/>
    </source>
</evidence>
<protein>
    <submittedName>
        <fullName evidence="3">Glycosyltransferase family 4 protein</fullName>
    </submittedName>
</protein>
<reference evidence="3" key="2">
    <citation type="journal article" date="2021" name="Microbiome">
        <title>Successional dynamics and alternative stable states in a saline activated sludge microbial community over 9 years.</title>
        <authorList>
            <person name="Wang Y."/>
            <person name="Ye J."/>
            <person name="Ju F."/>
            <person name="Liu L."/>
            <person name="Boyd J.A."/>
            <person name="Deng Y."/>
            <person name="Parks D.H."/>
            <person name="Jiang X."/>
            <person name="Yin X."/>
            <person name="Woodcroft B.J."/>
            <person name="Tyson G.W."/>
            <person name="Hugenholtz P."/>
            <person name="Polz M.F."/>
            <person name="Zhang T."/>
        </authorList>
    </citation>
    <scope>NUCLEOTIDE SEQUENCE</scope>
    <source>
        <strain evidence="3">HKST-UBA01</strain>
    </source>
</reference>
<dbReference type="CDD" id="cd03801">
    <property type="entry name" value="GT4_PimA-like"/>
    <property type="match status" value="1"/>
</dbReference>
<dbReference type="EMBL" id="JAGQHR010000196">
    <property type="protein sequence ID" value="MCA9727600.1"/>
    <property type="molecule type" value="Genomic_DNA"/>
</dbReference>
<proteinExistence type="predicted"/>
<dbReference type="Pfam" id="PF13439">
    <property type="entry name" value="Glyco_transf_4"/>
    <property type="match status" value="1"/>
</dbReference>
<dbReference type="InterPro" id="IPR001296">
    <property type="entry name" value="Glyco_trans_1"/>
</dbReference>
<evidence type="ECO:0000313" key="4">
    <source>
        <dbReference type="Proteomes" id="UP000697710"/>
    </source>
</evidence>
<accession>A0A956RP86</accession>
<dbReference type="PANTHER" id="PTHR12526">
    <property type="entry name" value="GLYCOSYLTRANSFERASE"/>
    <property type="match status" value="1"/>
</dbReference>
<dbReference type="GO" id="GO:0016757">
    <property type="term" value="F:glycosyltransferase activity"/>
    <property type="evidence" value="ECO:0007669"/>
    <property type="project" value="InterPro"/>
</dbReference>
<dbReference type="PANTHER" id="PTHR12526:SF618">
    <property type="entry name" value="GLYCOSYLTRANSFERASE, FAMILY 4"/>
    <property type="match status" value="1"/>
</dbReference>
<sequence length="374" mass="43245">MRILLLSYRDLEHPEQGGAEVIIHQIYQRLQERGHPVTFLTCRFAGGAERTEIDGMEVIRVGNLYNFNFLAPWYARRHLQDRIDVVVEDLNKLPFYSPLFLQRPVLVNIPHLFGTTDFQQAAFPLASYVYAQEKTIPHVYRDCEFQVLSDSTGEDLQRRHIDPGQIHVIRSGIDHRFYRPPSENGQRGKVLLYLGRLKKYKCIEYPIRVLPQLARKHPEVEYWIAGEGDYRDELAEIARAEGVADRVKFLGYVEGRAKQEMLHATRILLYTSPKEGWGLSVIEANATGVPCVASNSPGLRESVRDRETGFLVPHGDLPALADRLDQLLADDELWREMSQRGIEWAGRFSWERMADETLALLERSAERYRTREDR</sequence>
<feature type="domain" description="Glycosyltransferase subfamily 4-like N-terminal" evidence="2">
    <location>
        <begin position="17"/>
        <end position="175"/>
    </location>
</feature>